<organism evidence="1 2">
    <name type="scientific">Macrophomina phaseolina (strain MS6)</name>
    <name type="common">Charcoal rot fungus</name>
    <dbReference type="NCBI Taxonomy" id="1126212"/>
    <lineage>
        <taxon>Eukaryota</taxon>
        <taxon>Fungi</taxon>
        <taxon>Dikarya</taxon>
        <taxon>Ascomycota</taxon>
        <taxon>Pezizomycotina</taxon>
        <taxon>Dothideomycetes</taxon>
        <taxon>Dothideomycetes incertae sedis</taxon>
        <taxon>Botryosphaeriales</taxon>
        <taxon>Botryosphaeriaceae</taxon>
        <taxon>Macrophomina</taxon>
    </lineage>
</organism>
<dbReference type="AlphaFoldDB" id="K2RY07"/>
<accession>K2RY07</accession>
<name>K2RY07_MACPH</name>
<protein>
    <submittedName>
        <fullName evidence="1">Uncharacterized protein</fullName>
    </submittedName>
</protein>
<feature type="non-terminal residue" evidence="1">
    <location>
        <position position="1"/>
    </location>
</feature>
<sequence>VTESLLKWSGNLVIRRWSGKQATRKRPVAGWGFVAADPVAHLLDVRTRWRSWLSGGYCGIQKERCCRYRGWALRPVPTTRNPCFRLSPTVLAVREKRGRMGTTALRRTVQWERSGLQRAIDRLFEGFR</sequence>
<dbReference type="EMBL" id="AHHD01000161">
    <property type="protein sequence ID" value="EKG19638.1"/>
    <property type="molecule type" value="Genomic_DNA"/>
</dbReference>
<dbReference type="VEuPathDB" id="FungiDB:MPH_03092"/>
<dbReference type="InParanoid" id="K2RY07"/>
<evidence type="ECO:0000313" key="2">
    <source>
        <dbReference type="Proteomes" id="UP000007129"/>
    </source>
</evidence>
<evidence type="ECO:0000313" key="1">
    <source>
        <dbReference type="EMBL" id="EKG19638.1"/>
    </source>
</evidence>
<dbReference type="Proteomes" id="UP000007129">
    <property type="component" value="Unassembled WGS sequence"/>
</dbReference>
<gene>
    <name evidence="1" type="ORF">MPH_03092</name>
</gene>
<reference evidence="1 2" key="1">
    <citation type="journal article" date="2012" name="BMC Genomics">
        <title>Tools to kill: Genome of one of the most destructive plant pathogenic fungi Macrophomina phaseolina.</title>
        <authorList>
            <person name="Islam M.S."/>
            <person name="Haque M.S."/>
            <person name="Islam M.M."/>
            <person name="Emdad E.M."/>
            <person name="Halim A."/>
            <person name="Hossen Q.M.M."/>
            <person name="Hossain M.Z."/>
            <person name="Ahmed B."/>
            <person name="Rahim S."/>
            <person name="Rahman M.S."/>
            <person name="Alam M.M."/>
            <person name="Hou S."/>
            <person name="Wan X."/>
            <person name="Saito J.A."/>
            <person name="Alam M."/>
        </authorList>
    </citation>
    <scope>NUCLEOTIDE SEQUENCE [LARGE SCALE GENOMIC DNA]</scope>
    <source>
        <strain evidence="1 2">MS6</strain>
    </source>
</reference>
<proteinExistence type="predicted"/>
<dbReference type="HOGENOM" id="CLU_1964783_0_0_1"/>
<comment type="caution">
    <text evidence="1">The sequence shown here is derived from an EMBL/GenBank/DDBJ whole genome shotgun (WGS) entry which is preliminary data.</text>
</comment>